<dbReference type="PANTHER" id="PTHR11728:SF1">
    <property type="entry name" value="GLYCEROL-3-PHOSPHATE DEHYDROGENASE [NAD(+)] 2, CHLOROPLASTIC"/>
    <property type="match status" value="1"/>
</dbReference>
<feature type="binding site" evidence="13">
    <location>
        <position position="14"/>
    </location>
    <ligand>
        <name>NADPH</name>
        <dbReference type="ChEBI" id="CHEBI:57783"/>
    </ligand>
</feature>
<organism evidence="20 21">
    <name type="scientific">Faecalibacterium prausnitzii</name>
    <dbReference type="NCBI Taxonomy" id="853"/>
    <lineage>
        <taxon>Bacteria</taxon>
        <taxon>Bacillati</taxon>
        <taxon>Bacillota</taxon>
        <taxon>Clostridia</taxon>
        <taxon>Eubacteriales</taxon>
        <taxon>Oscillospiraceae</taxon>
        <taxon>Faecalibacterium</taxon>
    </lineage>
</organism>
<dbReference type="InterPro" id="IPR036291">
    <property type="entry name" value="NAD(P)-bd_dom_sf"/>
</dbReference>
<dbReference type="Pfam" id="PF01210">
    <property type="entry name" value="NAD_Gly3P_dh_N"/>
    <property type="match status" value="1"/>
</dbReference>
<keyword evidence="2 13" id="KW-0444">Lipid biosynthesis</keyword>
<name>A0A173TR69_9FIRM</name>
<feature type="binding site" evidence="13">
    <location>
        <position position="13"/>
    </location>
    <ligand>
        <name>NADPH</name>
        <dbReference type="ChEBI" id="CHEBI:57783"/>
    </ligand>
</feature>
<dbReference type="GO" id="GO:0005829">
    <property type="term" value="C:cytosol"/>
    <property type="evidence" value="ECO:0007669"/>
    <property type="project" value="TreeGrafter"/>
</dbReference>
<evidence type="ECO:0000256" key="14">
    <source>
        <dbReference type="PIRSR" id="PIRSR000114-1"/>
    </source>
</evidence>
<comment type="similarity">
    <text evidence="1 13 17">Belongs to the NAD-dependent glycerol-3-phosphate dehydrogenase family.</text>
</comment>
<evidence type="ECO:0000256" key="13">
    <source>
        <dbReference type="HAMAP-Rule" id="MF_00394"/>
    </source>
</evidence>
<feature type="binding site" evidence="13">
    <location>
        <position position="107"/>
    </location>
    <ligand>
        <name>sn-glycerol 3-phosphate</name>
        <dbReference type="ChEBI" id="CHEBI:57597"/>
    </ligand>
</feature>
<keyword evidence="8 13" id="KW-1208">Phospholipid metabolism</keyword>
<evidence type="ECO:0000256" key="16">
    <source>
        <dbReference type="PIRSR" id="PIRSR000114-3"/>
    </source>
</evidence>
<feature type="binding site" evidence="13">
    <location>
        <position position="260"/>
    </location>
    <ligand>
        <name>NADPH</name>
        <dbReference type="ChEBI" id="CHEBI:57783"/>
    </ligand>
</feature>
<dbReference type="Gene3D" id="1.10.1040.10">
    <property type="entry name" value="N-(1-d-carboxylethyl)-l-norvaline Dehydrogenase, domain 2"/>
    <property type="match status" value="1"/>
</dbReference>
<dbReference type="HAMAP" id="MF_00394">
    <property type="entry name" value="NAD_Glyc3P_dehydrog"/>
    <property type="match status" value="1"/>
</dbReference>
<feature type="binding site" evidence="15">
    <location>
        <begin position="260"/>
        <end position="261"/>
    </location>
    <ligand>
        <name>substrate</name>
    </ligand>
</feature>
<feature type="binding site" evidence="16">
    <location>
        <begin position="10"/>
        <end position="15"/>
    </location>
    <ligand>
        <name>NAD(+)</name>
        <dbReference type="ChEBI" id="CHEBI:57540"/>
    </ligand>
</feature>
<dbReference type="UniPathway" id="UPA00940"/>
<evidence type="ECO:0000313" key="21">
    <source>
        <dbReference type="Proteomes" id="UP000095649"/>
    </source>
</evidence>
<evidence type="ECO:0000256" key="6">
    <source>
        <dbReference type="ARBA" id="ARBA00023098"/>
    </source>
</evidence>
<feature type="binding site" evidence="13">
    <location>
        <position position="261"/>
    </location>
    <ligand>
        <name>sn-glycerol 3-phosphate</name>
        <dbReference type="ChEBI" id="CHEBI:57597"/>
    </ligand>
</feature>
<feature type="binding site" evidence="13">
    <location>
        <position position="143"/>
    </location>
    <ligand>
        <name>sn-glycerol 3-phosphate</name>
        <dbReference type="ChEBI" id="CHEBI:57597"/>
    </ligand>
</feature>
<comment type="subcellular location">
    <subcellularLocation>
        <location evidence="13">Cytoplasm</location>
    </subcellularLocation>
</comment>
<dbReference type="InterPro" id="IPR013328">
    <property type="entry name" value="6PGD_dom2"/>
</dbReference>
<feature type="domain" description="Glycerol-3-phosphate dehydrogenase NAD-dependent C-terminal" evidence="19">
    <location>
        <begin position="185"/>
        <end position="325"/>
    </location>
</feature>
<proteinExistence type="inferred from homology"/>
<dbReference type="NCBIfam" id="NF000942">
    <property type="entry name" value="PRK00094.1-4"/>
    <property type="match status" value="1"/>
</dbReference>
<comment type="catalytic activity">
    <reaction evidence="9">
        <text>sn-glycerol 3-phosphate + NADP(+) = dihydroxyacetone phosphate + NADPH + H(+)</text>
        <dbReference type="Rhea" id="RHEA:11096"/>
        <dbReference type="ChEBI" id="CHEBI:15378"/>
        <dbReference type="ChEBI" id="CHEBI:57597"/>
        <dbReference type="ChEBI" id="CHEBI:57642"/>
        <dbReference type="ChEBI" id="CHEBI:57783"/>
        <dbReference type="ChEBI" id="CHEBI:58349"/>
        <dbReference type="EC" id="1.1.1.94"/>
    </reaction>
    <physiologicalReaction direction="right-to-left" evidence="9">
        <dbReference type="Rhea" id="RHEA:11098"/>
    </physiologicalReaction>
</comment>
<evidence type="ECO:0000256" key="10">
    <source>
        <dbReference type="ARBA" id="ARBA00066687"/>
    </source>
</evidence>
<gene>
    <name evidence="13 20" type="primary">gpsA</name>
    <name evidence="20" type="ORF">ERS852582_01694</name>
</gene>
<dbReference type="GO" id="GO:0051287">
    <property type="term" value="F:NAD binding"/>
    <property type="evidence" value="ECO:0007669"/>
    <property type="project" value="InterPro"/>
</dbReference>
<dbReference type="GO" id="GO:0046168">
    <property type="term" value="P:glycerol-3-phosphate catabolic process"/>
    <property type="evidence" value="ECO:0007669"/>
    <property type="project" value="InterPro"/>
</dbReference>
<dbReference type="SUPFAM" id="SSF48179">
    <property type="entry name" value="6-phosphogluconate dehydrogenase C-terminal domain-like"/>
    <property type="match status" value="1"/>
</dbReference>
<dbReference type="GO" id="GO:0006650">
    <property type="term" value="P:glycerophospholipid metabolic process"/>
    <property type="evidence" value="ECO:0007669"/>
    <property type="project" value="UniProtKB-UniRule"/>
</dbReference>
<dbReference type="Proteomes" id="UP000095649">
    <property type="component" value="Unassembled WGS sequence"/>
</dbReference>
<protein>
    <recommendedName>
        <fullName evidence="11 13">Glycerol-3-phosphate dehydrogenase [NAD(P)+]</fullName>
        <ecNumber evidence="10 13">1.1.1.94</ecNumber>
    </recommendedName>
    <alternativeName>
        <fullName evidence="13">NAD(P)(+)-dependent glycerol-3-phosphate dehydrogenase</fullName>
    </alternativeName>
    <alternativeName>
        <fullName evidence="12 13">NAD(P)H-dependent dihydroxyacetone-phosphate reductase</fullName>
    </alternativeName>
</protein>
<feature type="binding site" evidence="16">
    <location>
        <position position="145"/>
    </location>
    <ligand>
        <name>NAD(+)</name>
        <dbReference type="ChEBI" id="CHEBI:57540"/>
    </ligand>
</feature>
<evidence type="ECO:0000256" key="2">
    <source>
        <dbReference type="ARBA" id="ARBA00022516"/>
    </source>
</evidence>
<evidence type="ECO:0000259" key="18">
    <source>
        <dbReference type="Pfam" id="PF01210"/>
    </source>
</evidence>
<dbReference type="PIRSF" id="PIRSF000114">
    <property type="entry name" value="Glycerol-3-P_dh"/>
    <property type="match status" value="1"/>
</dbReference>
<feature type="binding site" evidence="13">
    <location>
        <position position="196"/>
    </location>
    <ligand>
        <name>sn-glycerol 3-phosphate</name>
        <dbReference type="ChEBI" id="CHEBI:57597"/>
    </ligand>
</feature>
<evidence type="ECO:0000256" key="12">
    <source>
        <dbReference type="ARBA" id="ARBA00080511"/>
    </source>
</evidence>
<keyword evidence="5 13" id="KW-0520">NAD</keyword>
<feature type="binding site" evidence="13">
    <location>
        <position position="249"/>
    </location>
    <ligand>
        <name>sn-glycerol 3-phosphate</name>
        <dbReference type="ChEBI" id="CHEBI:57597"/>
    </ligand>
</feature>
<comment type="function">
    <text evidence="13">Catalyzes the reduction of the glycolytic intermediate dihydroxyacetone phosphate (DHAP) to sn-glycerol 3-phosphate (G3P), the key precursor for phospholipid synthesis.</text>
</comment>
<comment type="caution">
    <text evidence="13">Lacks conserved residue(s) required for the propagation of feature annotation.</text>
</comment>
<evidence type="ECO:0000256" key="7">
    <source>
        <dbReference type="ARBA" id="ARBA00023209"/>
    </source>
</evidence>
<keyword evidence="7 13" id="KW-0594">Phospholipid biosynthesis</keyword>
<sequence length="344" mass="36434">MKKFSIGVLGAGTWGMALARMLTVSGNDVQVWSAIEAEVDNLSATRVHPNLPGMVIPQELRFTKSIEEVCTGKDVLLFAVPSVFVRATAAKARPYIRSGQIIVDVAKGIEPDTLYTMTEILADELSHENGPRAVRLVALSGPTHAEEVALDLPTTIVSASPDLEAAEVVQEVFSNTCMRVYTNTDIKGVELSGAMKNVIALGVGISTGLGYGDNARAALITRGIAEIARLGVAMGCNVQTFAGLAGIGDLIVTATSMHSRNNRAGILIGKGESPEQAVKEVGMVVEGINALPAAMELAEKYHVEMPIAQTVNAIVKEGMSASDALRNLMSRDRKSEMPQGYESV</sequence>
<dbReference type="AlphaFoldDB" id="A0A173TR69"/>
<feature type="binding site" evidence="16">
    <location>
        <position position="260"/>
    </location>
    <ligand>
        <name>NAD(+)</name>
        <dbReference type="ChEBI" id="CHEBI:57540"/>
    </ligand>
</feature>
<dbReference type="GO" id="GO:0005975">
    <property type="term" value="P:carbohydrate metabolic process"/>
    <property type="evidence" value="ECO:0007669"/>
    <property type="project" value="InterPro"/>
</dbReference>
<keyword evidence="13" id="KW-0547">Nucleotide-binding</keyword>
<feature type="binding site" evidence="13">
    <location>
        <position position="284"/>
    </location>
    <ligand>
        <name>NADPH</name>
        <dbReference type="ChEBI" id="CHEBI:57783"/>
    </ligand>
</feature>
<evidence type="ECO:0000256" key="3">
    <source>
        <dbReference type="ARBA" id="ARBA00022857"/>
    </source>
</evidence>
<dbReference type="InterPro" id="IPR006109">
    <property type="entry name" value="G3P_DH_NAD-dep_C"/>
</dbReference>
<evidence type="ECO:0000256" key="11">
    <source>
        <dbReference type="ARBA" id="ARBA00069372"/>
    </source>
</evidence>
<evidence type="ECO:0000313" key="20">
    <source>
        <dbReference type="EMBL" id="CUN04860.1"/>
    </source>
</evidence>
<evidence type="ECO:0000256" key="4">
    <source>
        <dbReference type="ARBA" id="ARBA00023002"/>
    </source>
</evidence>
<dbReference type="Gene3D" id="3.40.50.720">
    <property type="entry name" value="NAD(P)-binding Rossmann-like Domain"/>
    <property type="match status" value="1"/>
</dbReference>
<feature type="binding site" evidence="13">
    <location>
        <position position="259"/>
    </location>
    <ligand>
        <name>sn-glycerol 3-phosphate</name>
        <dbReference type="ChEBI" id="CHEBI:57597"/>
    </ligand>
</feature>
<evidence type="ECO:0000256" key="17">
    <source>
        <dbReference type="RuleBase" id="RU000437"/>
    </source>
</evidence>
<evidence type="ECO:0000256" key="9">
    <source>
        <dbReference type="ARBA" id="ARBA00052716"/>
    </source>
</evidence>
<evidence type="ECO:0000256" key="8">
    <source>
        <dbReference type="ARBA" id="ARBA00023264"/>
    </source>
</evidence>
<feature type="domain" description="Glycerol-3-phosphate dehydrogenase NAD-dependent N-terminal" evidence="18">
    <location>
        <begin position="6"/>
        <end position="165"/>
    </location>
</feature>
<dbReference type="GO" id="GO:0141153">
    <property type="term" value="F:glycerol-3-phosphate dehydrogenase (NADP+) activity"/>
    <property type="evidence" value="ECO:0007669"/>
    <property type="project" value="RHEA"/>
</dbReference>
<comment type="catalytic activity">
    <reaction evidence="13">
        <text>sn-glycerol 3-phosphate + NAD(+) = dihydroxyacetone phosphate + NADH + H(+)</text>
        <dbReference type="Rhea" id="RHEA:11092"/>
        <dbReference type="ChEBI" id="CHEBI:15378"/>
        <dbReference type="ChEBI" id="CHEBI:57540"/>
        <dbReference type="ChEBI" id="CHEBI:57597"/>
        <dbReference type="ChEBI" id="CHEBI:57642"/>
        <dbReference type="ChEBI" id="CHEBI:57945"/>
        <dbReference type="EC" id="1.1.1.94"/>
    </reaction>
</comment>
<evidence type="ECO:0000256" key="1">
    <source>
        <dbReference type="ARBA" id="ARBA00011009"/>
    </source>
</evidence>
<dbReference type="OrthoDB" id="9812273at2"/>
<evidence type="ECO:0000256" key="5">
    <source>
        <dbReference type="ARBA" id="ARBA00023027"/>
    </source>
</evidence>
<dbReference type="SUPFAM" id="SSF51735">
    <property type="entry name" value="NAD(P)-binding Rossmann-fold domains"/>
    <property type="match status" value="1"/>
</dbReference>
<dbReference type="PANTHER" id="PTHR11728">
    <property type="entry name" value="GLYCEROL-3-PHOSPHATE DEHYDROGENASE"/>
    <property type="match status" value="1"/>
</dbReference>
<dbReference type="FunFam" id="3.40.50.720:FF:000019">
    <property type="entry name" value="Glycerol-3-phosphate dehydrogenase [NAD(P)+]"/>
    <property type="match status" value="1"/>
</dbReference>
<evidence type="ECO:0000256" key="15">
    <source>
        <dbReference type="PIRSR" id="PIRSR000114-2"/>
    </source>
</evidence>
<feature type="binding site" evidence="13">
    <location>
        <position position="260"/>
    </location>
    <ligand>
        <name>sn-glycerol 3-phosphate</name>
        <dbReference type="ChEBI" id="CHEBI:57597"/>
    </ligand>
</feature>
<dbReference type="EC" id="1.1.1.94" evidence="10 13"/>
<feature type="active site" description="Proton acceptor" evidence="13 14">
    <location>
        <position position="196"/>
    </location>
</feature>
<dbReference type="GO" id="GO:0141152">
    <property type="term" value="F:glycerol-3-phosphate dehydrogenase (NAD+) activity"/>
    <property type="evidence" value="ECO:0007669"/>
    <property type="project" value="RHEA"/>
</dbReference>
<dbReference type="Pfam" id="PF07479">
    <property type="entry name" value="NAD_Gly3P_dh_C"/>
    <property type="match status" value="1"/>
</dbReference>
<dbReference type="InterPro" id="IPR008927">
    <property type="entry name" value="6-PGluconate_DH-like_C_sf"/>
</dbReference>
<dbReference type="FunFam" id="1.10.1040.10:FF:000001">
    <property type="entry name" value="Glycerol-3-phosphate dehydrogenase [NAD(P)+]"/>
    <property type="match status" value="1"/>
</dbReference>
<keyword evidence="3 13" id="KW-0521">NADP</keyword>
<feature type="binding site" evidence="16">
    <location>
        <position position="84"/>
    </location>
    <ligand>
        <name>NAD(+)</name>
        <dbReference type="ChEBI" id="CHEBI:57540"/>
    </ligand>
</feature>
<keyword evidence="13" id="KW-0963">Cytoplasm</keyword>
<feature type="binding site" evidence="13">
    <location>
        <position position="286"/>
    </location>
    <ligand>
        <name>NADPH</name>
        <dbReference type="ChEBI" id="CHEBI:57783"/>
    </ligand>
</feature>
<dbReference type="GO" id="GO:0046167">
    <property type="term" value="P:glycerol-3-phosphate biosynthetic process"/>
    <property type="evidence" value="ECO:0007669"/>
    <property type="project" value="UniProtKB-UniRule"/>
</dbReference>
<feature type="binding site" evidence="13">
    <location>
        <position position="141"/>
    </location>
    <ligand>
        <name>sn-glycerol 3-phosphate</name>
        <dbReference type="ChEBI" id="CHEBI:57597"/>
    </ligand>
</feature>
<dbReference type="GO" id="GO:0008654">
    <property type="term" value="P:phospholipid biosynthetic process"/>
    <property type="evidence" value="ECO:0007669"/>
    <property type="project" value="UniProtKB-KW"/>
</dbReference>
<keyword evidence="6 13" id="KW-0443">Lipid metabolism</keyword>
<dbReference type="EMBL" id="CYXN01000012">
    <property type="protein sequence ID" value="CUN04860.1"/>
    <property type="molecule type" value="Genomic_DNA"/>
</dbReference>
<dbReference type="InterPro" id="IPR011128">
    <property type="entry name" value="G3P_DH_NAD-dep_N"/>
</dbReference>
<reference evidence="20 21" key="1">
    <citation type="submission" date="2015-09" db="EMBL/GenBank/DDBJ databases">
        <authorList>
            <consortium name="Pathogen Informatics"/>
        </authorList>
    </citation>
    <scope>NUCLEOTIDE SEQUENCE [LARGE SCALE GENOMIC DNA]</scope>
    <source>
        <strain evidence="20 21">2789STDY5834970</strain>
    </source>
</reference>
<feature type="binding site" evidence="13">
    <location>
        <position position="107"/>
    </location>
    <ligand>
        <name>NADPH</name>
        <dbReference type="ChEBI" id="CHEBI:57783"/>
    </ligand>
</feature>
<dbReference type="PROSITE" id="PS00957">
    <property type="entry name" value="NAD_G3PDH"/>
    <property type="match status" value="1"/>
</dbReference>
<dbReference type="NCBIfam" id="NF000940">
    <property type="entry name" value="PRK00094.1-2"/>
    <property type="match status" value="1"/>
</dbReference>
<dbReference type="InterPro" id="IPR006168">
    <property type="entry name" value="G3P_DH_NAD-dep"/>
</dbReference>
<feature type="binding site" evidence="13">
    <location>
        <position position="145"/>
    </location>
    <ligand>
        <name>NADPH</name>
        <dbReference type="ChEBI" id="CHEBI:57783"/>
    </ligand>
</feature>
<dbReference type="PRINTS" id="PR00077">
    <property type="entry name" value="GPDHDRGNASE"/>
</dbReference>
<keyword evidence="4 13" id="KW-0560">Oxidoreductase</keyword>
<comment type="pathway">
    <text evidence="13">Membrane lipid metabolism; glycerophospholipid metabolism.</text>
</comment>
<evidence type="ECO:0000259" key="19">
    <source>
        <dbReference type="Pfam" id="PF07479"/>
    </source>
</evidence>
<feature type="binding site" evidence="15">
    <location>
        <position position="107"/>
    </location>
    <ligand>
        <name>substrate</name>
    </ligand>
</feature>
<accession>A0A173TR69</accession>